<dbReference type="EMBL" id="KZ826321">
    <property type="protein sequence ID" value="PYI10633.1"/>
    <property type="molecule type" value="Genomic_DNA"/>
</dbReference>
<dbReference type="VEuPathDB" id="FungiDB:BO78DRAFT_414712"/>
<dbReference type="Proteomes" id="UP000248423">
    <property type="component" value="Unassembled WGS sequence"/>
</dbReference>
<name>A0A319FMG7_ASPSB</name>
<sequence>MSSSGTSFAGVREVLTRFGLLFCFTKAHLRTMFPWDLAELLDNIQLEYGAELRRVAPAPLARPYVDFVRRLERWVNEVLTEDDPVTPPPAGSGASIEDPIEIPGSDNEAANE</sequence>
<evidence type="ECO:0000256" key="1">
    <source>
        <dbReference type="SAM" id="MobiDB-lite"/>
    </source>
</evidence>
<evidence type="ECO:0000313" key="3">
    <source>
        <dbReference type="Proteomes" id="UP000248423"/>
    </source>
</evidence>
<evidence type="ECO:0000313" key="2">
    <source>
        <dbReference type="EMBL" id="PYI10633.1"/>
    </source>
</evidence>
<gene>
    <name evidence="2" type="ORF">BO78DRAFT_414712</name>
</gene>
<dbReference type="OrthoDB" id="4481104at2759"/>
<organism evidence="2 3">
    <name type="scientific">Aspergillus sclerotiicarbonarius (strain CBS 121057 / IBT 28362)</name>
    <dbReference type="NCBI Taxonomy" id="1448318"/>
    <lineage>
        <taxon>Eukaryota</taxon>
        <taxon>Fungi</taxon>
        <taxon>Dikarya</taxon>
        <taxon>Ascomycota</taxon>
        <taxon>Pezizomycotina</taxon>
        <taxon>Eurotiomycetes</taxon>
        <taxon>Eurotiomycetidae</taxon>
        <taxon>Eurotiales</taxon>
        <taxon>Aspergillaceae</taxon>
        <taxon>Aspergillus</taxon>
        <taxon>Aspergillus subgen. Circumdati</taxon>
    </lineage>
</organism>
<keyword evidence="3" id="KW-1185">Reference proteome</keyword>
<protein>
    <submittedName>
        <fullName evidence="2">Uncharacterized protein</fullName>
    </submittedName>
</protein>
<feature type="region of interest" description="Disordered" evidence="1">
    <location>
        <begin position="80"/>
        <end position="112"/>
    </location>
</feature>
<accession>A0A319FMG7</accession>
<proteinExistence type="predicted"/>
<reference evidence="2 3" key="1">
    <citation type="submission" date="2018-02" db="EMBL/GenBank/DDBJ databases">
        <title>The genomes of Aspergillus section Nigri reveals drivers in fungal speciation.</title>
        <authorList>
            <consortium name="DOE Joint Genome Institute"/>
            <person name="Vesth T.C."/>
            <person name="Nybo J."/>
            <person name="Theobald S."/>
            <person name="Brandl J."/>
            <person name="Frisvad J.C."/>
            <person name="Nielsen K.F."/>
            <person name="Lyhne E.K."/>
            <person name="Kogle M.E."/>
            <person name="Kuo A."/>
            <person name="Riley R."/>
            <person name="Clum A."/>
            <person name="Nolan M."/>
            <person name="Lipzen A."/>
            <person name="Salamov A."/>
            <person name="Henrissat B."/>
            <person name="Wiebenga A."/>
            <person name="De vries R.P."/>
            <person name="Grigoriev I.V."/>
            <person name="Mortensen U.H."/>
            <person name="Andersen M.R."/>
            <person name="Baker S.E."/>
        </authorList>
    </citation>
    <scope>NUCLEOTIDE SEQUENCE [LARGE SCALE GENOMIC DNA]</scope>
    <source>
        <strain evidence="2 3">CBS 121057</strain>
    </source>
</reference>
<dbReference type="AlphaFoldDB" id="A0A319FMG7"/>